<dbReference type="InParanoid" id="D1C1Y9"/>
<dbReference type="InterPro" id="IPR014845">
    <property type="entry name" value="GYD/TTHA1554"/>
</dbReference>
<organism evidence="1 2">
    <name type="scientific">Sphaerobacter thermophilus (strain ATCC 49802 / DSM 20745 / KCCM 41009 / NCIMB 13125 / S 6022)</name>
    <dbReference type="NCBI Taxonomy" id="479434"/>
    <lineage>
        <taxon>Bacteria</taxon>
        <taxon>Pseudomonadati</taxon>
        <taxon>Thermomicrobiota</taxon>
        <taxon>Thermomicrobia</taxon>
        <taxon>Sphaerobacterales</taxon>
        <taxon>Sphaerobacterineae</taxon>
        <taxon>Sphaerobacteraceae</taxon>
        <taxon>Sphaerobacter</taxon>
    </lineage>
</organism>
<reference evidence="1 2" key="2">
    <citation type="journal article" date="2010" name="Stand. Genomic Sci.">
        <title>Complete genome sequence of Desulfohalobium retbaense type strain (HR(100)).</title>
        <authorList>
            <person name="Spring S."/>
            <person name="Nolan M."/>
            <person name="Lapidus A."/>
            <person name="Glavina Del Rio T."/>
            <person name="Copeland A."/>
            <person name="Tice H."/>
            <person name="Cheng J.F."/>
            <person name="Lucas S."/>
            <person name="Land M."/>
            <person name="Chen F."/>
            <person name="Bruce D."/>
            <person name="Goodwin L."/>
            <person name="Pitluck S."/>
            <person name="Ivanova N."/>
            <person name="Mavromatis K."/>
            <person name="Mikhailova N."/>
            <person name="Pati A."/>
            <person name="Chen A."/>
            <person name="Palaniappan K."/>
            <person name="Hauser L."/>
            <person name="Chang Y.J."/>
            <person name="Jeffries C.D."/>
            <person name="Munk C."/>
            <person name="Kiss H."/>
            <person name="Chain P."/>
            <person name="Han C."/>
            <person name="Brettin T."/>
            <person name="Detter J.C."/>
            <person name="Schuler E."/>
            <person name="Goker M."/>
            <person name="Rohde M."/>
            <person name="Bristow J."/>
            <person name="Eisen J.A."/>
            <person name="Markowitz V."/>
            <person name="Hugenholtz P."/>
            <person name="Kyrpides N.C."/>
            <person name="Klenk H.P."/>
        </authorList>
    </citation>
    <scope>NUCLEOTIDE SEQUENCE [LARGE SCALE GENOMIC DNA]</scope>
    <source>
        <strain evidence="2">ATCC 49802 / DSM 20745 / S 6022</strain>
    </source>
</reference>
<dbReference type="HOGENOM" id="CLU_155227_2_0_0"/>
<reference evidence="2" key="1">
    <citation type="submission" date="2009-11" db="EMBL/GenBank/DDBJ databases">
        <title>The complete chromosome 1 of Sphaerobacter thermophilus DSM 20745.</title>
        <authorList>
            <person name="Lucas S."/>
            <person name="Copeland A."/>
            <person name="Lapidus A."/>
            <person name="Glavina del Rio T."/>
            <person name="Dalin E."/>
            <person name="Tice H."/>
            <person name="Bruce D."/>
            <person name="Goodwin L."/>
            <person name="Pitluck S."/>
            <person name="Kyrpides N."/>
            <person name="Mavromatis K."/>
            <person name="Ivanova N."/>
            <person name="Mikhailova N."/>
            <person name="LaButti K.M."/>
            <person name="Clum A."/>
            <person name="Sun H.I."/>
            <person name="Brettin T."/>
            <person name="Detter J.C."/>
            <person name="Han C."/>
            <person name="Larimer F."/>
            <person name="Land M."/>
            <person name="Hauser L."/>
            <person name="Markowitz V."/>
            <person name="Cheng J.F."/>
            <person name="Hugenholtz P."/>
            <person name="Woyke T."/>
            <person name="Wu D."/>
            <person name="Steenblock K."/>
            <person name="Schneider S."/>
            <person name="Pukall R."/>
            <person name="Goeker M."/>
            <person name="Klenk H.P."/>
            <person name="Eisen J.A."/>
        </authorList>
    </citation>
    <scope>NUCLEOTIDE SEQUENCE [LARGE SCALE GENOMIC DNA]</scope>
    <source>
        <strain evidence="2">ATCC 49802 / DSM 20745 / S 6022</strain>
    </source>
</reference>
<evidence type="ECO:0000313" key="1">
    <source>
        <dbReference type="EMBL" id="ACZ38256.1"/>
    </source>
</evidence>
<keyword evidence="2" id="KW-1185">Reference proteome</keyword>
<dbReference type="OrthoDB" id="9795737at2"/>
<dbReference type="AlphaFoldDB" id="D1C1Y9"/>
<sequence length="97" mass="10654">MPTYVLLISWTEQGVKSAKATVERAQYSQQLAQRMGGNLSTLYWTLGSYDIVGVAEMPDDESVTALAVAIASQGNVRTETLRAFSADEMERILQQVP</sequence>
<dbReference type="KEGG" id="sti:Sthe_0819"/>
<dbReference type="Pfam" id="PF08734">
    <property type="entry name" value="GYD"/>
    <property type="match status" value="1"/>
</dbReference>
<gene>
    <name evidence="1" type="ordered locus">Sthe_0819</name>
</gene>
<protein>
    <submittedName>
        <fullName evidence="1">GYD family protein</fullName>
    </submittedName>
</protein>
<accession>D1C1Y9</accession>
<dbReference type="RefSeq" id="WP_012871303.1">
    <property type="nucleotide sequence ID" value="NC_013523.1"/>
</dbReference>
<dbReference type="eggNOG" id="COG4274">
    <property type="taxonomic scope" value="Bacteria"/>
</dbReference>
<dbReference type="Proteomes" id="UP000002027">
    <property type="component" value="Chromosome 1"/>
</dbReference>
<proteinExistence type="predicted"/>
<dbReference type="EMBL" id="CP001823">
    <property type="protein sequence ID" value="ACZ38256.1"/>
    <property type="molecule type" value="Genomic_DNA"/>
</dbReference>
<evidence type="ECO:0000313" key="2">
    <source>
        <dbReference type="Proteomes" id="UP000002027"/>
    </source>
</evidence>
<dbReference type="STRING" id="479434.Sthe_0819"/>
<name>D1C1Y9_SPHTD</name>